<evidence type="ECO:0000313" key="1">
    <source>
        <dbReference type="EMBL" id="SCB30676.1"/>
    </source>
</evidence>
<organism evidence="1 2">
    <name type="scientific">Rhizobium lusitanum</name>
    <dbReference type="NCBI Taxonomy" id="293958"/>
    <lineage>
        <taxon>Bacteria</taxon>
        <taxon>Pseudomonadati</taxon>
        <taxon>Pseudomonadota</taxon>
        <taxon>Alphaproteobacteria</taxon>
        <taxon>Hyphomicrobiales</taxon>
        <taxon>Rhizobiaceae</taxon>
        <taxon>Rhizobium/Agrobacterium group</taxon>
        <taxon>Rhizobium</taxon>
    </lineage>
</organism>
<dbReference type="AlphaFoldDB" id="A0A1C3VSB4"/>
<sequence length="163" mass="18043">MTVYRKCGPCAHRNGCEIKAKLAEAIKGFGVGSIMHRCKEFVPEFQPGDNVIVRTSDGDADPYWGVTFSEFPAHFVQYNDSMSRAIVYIAPGTKSDCGDYEFEPTNGKEGFCSVSYTPIRQNPVSGNAKGIIARREGKTAMEKCCGRPIGTACKECLEWRHMQ</sequence>
<gene>
    <name evidence="1" type="ORF">GA0061101_106140</name>
</gene>
<protein>
    <submittedName>
        <fullName evidence="1">Uncharacterized protein</fullName>
    </submittedName>
</protein>
<evidence type="ECO:0000313" key="2">
    <source>
        <dbReference type="Proteomes" id="UP000199205"/>
    </source>
</evidence>
<reference evidence="1 2" key="1">
    <citation type="submission" date="2016-08" db="EMBL/GenBank/DDBJ databases">
        <authorList>
            <person name="Seilhamer J.J."/>
        </authorList>
    </citation>
    <scope>NUCLEOTIDE SEQUENCE [LARGE SCALE GENOMIC DNA]</scope>
    <source>
        <strain evidence="1 2">P1-7</strain>
    </source>
</reference>
<proteinExistence type="predicted"/>
<name>A0A1C3VSB4_9HYPH</name>
<dbReference type="RefSeq" id="WP_092574064.1">
    <property type="nucleotide sequence ID" value="NZ_FMAF01000006.1"/>
</dbReference>
<dbReference type="EMBL" id="FMAF01000006">
    <property type="protein sequence ID" value="SCB30676.1"/>
    <property type="molecule type" value="Genomic_DNA"/>
</dbReference>
<accession>A0A1C3VSB4</accession>
<dbReference type="Proteomes" id="UP000199205">
    <property type="component" value="Unassembled WGS sequence"/>
</dbReference>